<name>A0ABW5RDC6_9BACL</name>
<accession>A0ABW5RDC6</accession>
<evidence type="ECO:0000256" key="1">
    <source>
        <dbReference type="SAM" id="SignalP"/>
    </source>
</evidence>
<keyword evidence="3" id="KW-1185">Reference proteome</keyword>
<comment type="caution">
    <text evidence="2">The sequence shown here is derived from an EMBL/GenBank/DDBJ whole genome shotgun (WGS) entry which is preliminary data.</text>
</comment>
<feature type="signal peptide" evidence="1">
    <location>
        <begin position="1"/>
        <end position="22"/>
    </location>
</feature>
<keyword evidence="1" id="KW-0732">Signal</keyword>
<protein>
    <recommendedName>
        <fullName evidence="4">DUF3221 domain-containing protein</fullName>
    </recommendedName>
</protein>
<sequence>MRIRCKVIVLLGVLLLCTSCDEVEQFETSIVFISDNGMEVDCSVEVNRGKTEVDDVLHVCEVTISPETEIVNRSGQPVPVDRLRAGDEIRITLLEPMDIGEENRSFTASRIQLKYAKG</sequence>
<evidence type="ECO:0000313" key="2">
    <source>
        <dbReference type="EMBL" id="MFD2673075.1"/>
    </source>
</evidence>
<feature type="chain" id="PRO_5046715873" description="DUF3221 domain-containing protein" evidence="1">
    <location>
        <begin position="23"/>
        <end position="118"/>
    </location>
</feature>
<evidence type="ECO:0008006" key="4">
    <source>
        <dbReference type="Google" id="ProtNLM"/>
    </source>
</evidence>
<dbReference type="Proteomes" id="UP001597497">
    <property type="component" value="Unassembled WGS sequence"/>
</dbReference>
<proteinExistence type="predicted"/>
<gene>
    <name evidence="2" type="ORF">ACFSUC_16005</name>
</gene>
<evidence type="ECO:0000313" key="3">
    <source>
        <dbReference type="Proteomes" id="UP001597497"/>
    </source>
</evidence>
<organism evidence="2 3">
    <name type="scientific">Marinicrinis sediminis</name>
    <dbReference type="NCBI Taxonomy" id="1652465"/>
    <lineage>
        <taxon>Bacteria</taxon>
        <taxon>Bacillati</taxon>
        <taxon>Bacillota</taxon>
        <taxon>Bacilli</taxon>
        <taxon>Bacillales</taxon>
        <taxon>Paenibacillaceae</taxon>
    </lineage>
</organism>
<dbReference type="RefSeq" id="WP_379930631.1">
    <property type="nucleotide sequence ID" value="NZ_JBHUMM010000043.1"/>
</dbReference>
<reference evidence="3" key="1">
    <citation type="journal article" date="2019" name="Int. J. Syst. Evol. Microbiol.">
        <title>The Global Catalogue of Microorganisms (GCM) 10K type strain sequencing project: providing services to taxonomists for standard genome sequencing and annotation.</title>
        <authorList>
            <consortium name="The Broad Institute Genomics Platform"/>
            <consortium name="The Broad Institute Genome Sequencing Center for Infectious Disease"/>
            <person name="Wu L."/>
            <person name="Ma J."/>
        </authorList>
    </citation>
    <scope>NUCLEOTIDE SEQUENCE [LARGE SCALE GENOMIC DNA]</scope>
    <source>
        <strain evidence="3">KCTC 33676</strain>
    </source>
</reference>
<dbReference type="EMBL" id="JBHUMM010000043">
    <property type="protein sequence ID" value="MFD2673075.1"/>
    <property type="molecule type" value="Genomic_DNA"/>
</dbReference>